<protein>
    <submittedName>
        <fullName evidence="2">Uncharacterized protein</fullName>
    </submittedName>
</protein>
<dbReference type="Proteomes" id="UP000051491">
    <property type="component" value="Unassembled WGS sequence"/>
</dbReference>
<dbReference type="AlphaFoldDB" id="A0A0R2JXU6"/>
<evidence type="ECO:0000313" key="3">
    <source>
        <dbReference type="Proteomes" id="UP000051491"/>
    </source>
</evidence>
<reference evidence="2 3" key="1">
    <citation type="journal article" date="2015" name="Genome Announc.">
        <title>Expanding the biotechnology potential of lactobacilli through comparative genomics of 213 strains and associated genera.</title>
        <authorList>
            <person name="Sun Z."/>
            <person name="Harris H.M."/>
            <person name="McCann A."/>
            <person name="Guo C."/>
            <person name="Argimon S."/>
            <person name="Zhang W."/>
            <person name="Yang X."/>
            <person name="Jeffery I.B."/>
            <person name="Cooney J.C."/>
            <person name="Kagawa T.F."/>
            <person name="Liu W."/>
            <person name="Song Y."/>
            <person name="Salvetti E."/>
            <person name="Wrobel A."/>
            <person name="Rasinkangas P."/>
            <person name="Parkhill J."/>
            <person name="Rea M.C."/>
            <person name="O'Sullivan O."/>
            <person name="Ritari J."/>
            <person name="Douillard F.P."/>
            <person name="Paul Ross R."/>
            <person name="Yang R."/>
            <person name="Briner A.E."/>
            <person name="Felis G.E."/>
            <person name="de Vos W.M."/>
            <person name="Barrangou R."/>
            <person name="Klaenhammer T.R."/>
            <person name="Caufield P.W."/>
            <person name="Cui Y."/>
            <person name="Zhang H."/>
            <person name="O'Toole P.W."/>
        </authorList>
    </citation>
    <scope>NUCLEOTIDE SEQUENCE [LARGE SCALE GENOMIC DNA]</scope>
    <source>
        <strain evidence="2 3">DSM 15353</strain>
    </source>
</reference>
<evidence type="ECO:0000313" key="2">
    <source>
        <dbReference type="EMBL" id="KRN81971.1"/>
    </source>
</evidence>
<organism evidence="2 3">
    <name type="scientific">Ligilactobacillus acidipiscis</name>
    <dbReference type="NCBI Taxonomy" id="89059"/>
    <lineage>
        <taxon>Bacteria</taxon>
        <taxon>Bacillati</taxon>
        <taxon>Bacillota</taxon>
        <taxon>Bacilli</taxon>
        <taxon>Lactobacillales</taxon>
        <taxon>Lactobacillaceae</taxon>
        <taxon>Ligilactobacillus</taxon>
    </lineage>
</organism>
<keyword evidence="1" id="KW-1133">Transmembrane helix</keyword>
<evidence type="ECO:0000256" key="1">
    <source>
        <dbReference type="SAM" id="Phobius"/>
    </source>
</evidence>
<comment type="caution">
    <text evidence="2">The sequence shown here is derived from an EMBL/GenBank/DDBJ whole genome shotgun (WGS) entry which is preliminary data.</text>
</comment>
<gene>
    <name evidence="2" type="ORF">IV43_GL001710</name>
</gene>
<dbReference type="EMBL" id="JQBK01000057">
    <property type="protein sequence ID" value="KRN81971.1"/>
    <property type="molecule type" value="Genomic_DNA"/>
</dbReference>
<keyword evidence="1" id="KW-0812">Transmembrane</keyword>
<name>A0A0R2JXU6_9LACO</name>
<sequence>MFLLFNEKEIFLTQGKTIFKTYLRLVLILKAVFTGCFVTELCRMILQNLKMLIHNDF</sequence>
<proteinExistence type="predicted"/>
<dbReference type="PATRIC" id="fig|89059.3.peg.1824"/>
<keyword evidence="1" id="KW-0472">Membrane</keyword>
<feature type="transmembrane region" description="Helical" evidence="1">
    <location>
        <begin position="22"/>
        <end position="42"/>
    </location>
</feature>
<accession>A0A0R2JXU6</accession>